<evidence type="ECO:0000313" key="11">
    <source>
        <dbReference type="Proteomes" id="UP001431572"/>
    </source>
</evidence>
<proteinExistence type="inferred from homology"/>
<keyword evidence="4 5" id="KW-0411">Iron-sulfur</keyword>
<evidence type="ECO:0000256" key="6">
    <source>
        <dbReference type="SAM" id="MobiDB-lite"/>
    </source>
</evidence>
<dbReference type="Pfam" id="PF12838">
    <property type="entry name" value="Fer4_7"/>
    <property type="match status" value="1"/>
</dbReference>
<keyword evidence="5" id="KW-0472">Membrane</keyword>
<dbReference type="EMBL" id="CP128399">
    <property type="protein sequence ID" value="WJW66711.1"/>
    <property type="molecule type" value="Genomic_DNA"/>
</dbReference>
<dbReference type="Gene3D" id="3.30.70.3270">
    <property type="match status" value="1"/>
</dbReference>
<dbReference type="GO" id="GO:0005506">
    <property type="term" value="F:iron ion binding"/>
    <property type="evidence" value="ECO:0007669"/>
    <property type="project" value="UniProtKB-UniRule"/>
</dbReference>
<feature type="binding site" evidence="5">
    <location>
        <position position="98"/>
    </location>
    <ligand>
        <name>[4Fe-4S] cluster</name>
        <dbReference type="ChEBI" id="CHEBI:49883"/>
        <label>2</label>
    </ligand>
</feature>
<dbReference type="Proteomes" id="UP001431572">
    <property type="component" value="Chromosome 1"/>
</dbReference>
<dbReference type="EC" id="7.1.1.-" evidence="5"/>
<dbReference type="NCBIfam" id="TIGR01971">
    <property type="entry name" value="NuoI"/>
    <property type="match status" value="1"/>
</dbReference>
<evidence type="ECO:0000256" key="1">
    <source>
        <dbReference type="ARBA" id="ARBA00022485"/>
    </source>
</evidence>
<feature type="binding site" evidence="5">
    <location>
        <position position="59"/>
    </location>
    <ligand>
        <name>[4Fe-4S] cluster</name>
        <dbReference type="ChEBI" id="CHEBI:49883"/>
        <label>1</label>
    </ligand>
</feature>
<keyword evidence="11" id="KW-1185">Reference proteome</keyword>
<feature type="binding site" evidence="5">
    <location>
        <position position="56"/>
    </location>
    <ligand>
        <name>[4Fe-4S] cluster</name>
        <dbReference type="ChEBI" id="CHEBI:49883"/>
        <label>1</label>
    </ligand>
</feature>
<keyword evidence="5" id="KW-0830">Ubiquinone</keyword>
<evidence type="ECO:0000256" key="2">
    <source>
        <dbReference type="ARBA" id="ARBA00022723"/>
    </source>
</evidence>
<keyword evidence="5" id="KW-0520">NAD</keyword>
<evidence type="ECO:0000259" key="7">
    <source>
        <dbReference type="PROSITE" id="PS51379"/>
    </source>
</evidence>
<dbReference type="PROSITE" id="PS00198">
    <property type="entry name" value="4FE4S_FER_1"/>
    <property type="match status" value="1"/>
</dbReference>
<evidence type="ECO:0000256" key="3">
    <source>
        <dbReference type="ARBA" id="ARBA00023004"/>
    </source>
</evidence>
<comment type="catalytic activity">
    <reaction evidence="5">
        <text>a quinone + NADH + 5 H(+)(in) = a quinol + NAD(+) + 4 H(+)(out)</text>
        <dbReference type="Rhea" id="RHEA:57888"/>
        <dbReference type="ChEBI" id="CHEBI:15378"/>
        <dbReference type="ChEBI" id="CHEBI:24646"/>
        <dbReference type="ChEBI" id="CHEBI:57540"/>
        <dbReference type="ChEBI" id="CHEBI:57945"/>
        <dbReference type="ChEBI" id="CHEBI:132124"/>
    </reaction>
</comment>
<keyword evidence="1 5" id="KW-0004">4Fe-4S</keyword>
<dbReference type="PROSITE" id="PS51379">
    <property type="entry name" value="4FE4S_FER_2"/>
    <property type="match status" value="2"/>
</dbReference>
<dbReference type="InterPro" id="IPR017900">
    <property type="entry name" value="4Fe4S_Fe_S_CS"/>
</dbReference>
<keyword evidence="3 5" id="KW-0408">Iron</keyword>
<evidence type="ECO:0000313" key="10">
    <source>
        <dbReference type="Proteomes" id="UP000521676"/>
    </source>
</evidence>
<dbReference type="Proteomes" id="UP000521676">
    <property type="component" value="Unassembled WGS sequence"/>
</dbReference>
<dbReference type="GO" id="GO:0005886">
    <property type="term" value="C:plasma membrane"/>
    <property type="evidence" value="ECO:0007669"/>
    <property type="project" value="UniProtKB-SubCell"/>
</dbReference>
<keyword evidence="5" id="KW-1278">Translocase</keyword>
<reference evidence="8 10" key="1">
    <citation type="submission" date="2020-06" db="EMBL/GenBank/DDBJ databases">
        <title>Anoxygenic phototrophic Chloroflexota member uses a Type I reaction center.</title>
        <authorList>
            <person name="Tsuji J.M."/>
            <person name="Shaw N.A."/>
            <person name="Nagashima S."/>
            <person name="Venkiteswaran J."/>
            <person name="Schiff S.L."/>
            <person name="Hanada S."/>
            <person name="Tank M."/>
            <person name="Neufeld J.D."/>
        </authorList>
    </citation>
    <scope>NUCLEOTIDE SEQUENCE [LARGE SCALE GENOMIC DNA]</scope>
    <source>
        <strain evidence="8">L227-S17</strain>
    </source>
</reference>
<feature type="binding site" evidence="5">
    <location>
        <position position="63"/>
    </location>
    <ligand>
        <name>[4Fe-4S] cluster</name>
        <dbReference type="ChEBI" id="CHEBI:49883"/>
        <label>2</label>
    </ligand>
</feature>
<accession>A0A8T7LZ76</accession>
<comment type="cofactor">
    <cofactor evidence="5">
        <name>[4Fe-4S] cluster</name>
        <dbReference type="ChEBI" id="CHEBI:49883"/>
    </cofactor>
    <text evidence="5">Binds 2 [4Fe-4S] clusters per subunit.</text>
</comment>
<evidence type="ECO:0000256" key="4">
    <source>
        <dbReference type="ARBA" id="ARBA00023014"/>
    </source>
</evidence>
<dbReference type="HAMAP" id="MF_01351">
    <property type="entry name" value="NDH1_NuoI"/>
    <property type="match status" value="1"/>
</dbReference>
<evidence type="ECO:0000313" key="8">
    <source>
        <dbReference type="EMBL" id="NWJ44829.1"/>
    </source>
</evidence>
<dbReference type="EMBL" id="JACATZ010000001">
    <property type="protein sequence ID" value="NWJ44829.1"/>
    <property type="molecule type" value="Genomic_DNA"/>
</dbReference>
<protein>
    <recommendedName>
        <fullName evidence="5">NADH-quinone oxidoreductase subunit I</fullName>
        <ecNumber evidence="5">7.1.1.-</ecNumber>
    </recommendedName>
    <alternativeName>
        <fullName evidence="5">NADH dehydrogenase I subunit I</fullName>
    </alternativeName>
    <alternativeName>
        <fullName evidence="5">NDH-1 subunit I</fullName>
    </alternativeName>
</protein>
<name>A0A8T7LZ76_9CHLR</name>
<dbReference type="SUPFAM" id="SSF54862">
    <property type="entry name" value="4Fe-4S ferredoxins"/>
    <property type="match status" value="1"/>
</dbReference>
<evidence type="ECO:0000256" key="5">
    <source>
        <dbReference type="HAMAP-Rule" id="MF_01351"/>
    </source>
</evidence>
<comment type="function">
    <text evidence="5">NDH-1 shuttles electrons from NADH, via FMN and iron-sulfur (Fe-S) centers, to quinones in the respiratory chain. The immediate electron acceptor for the enzyme in this species is believed to be ubiquinone. Couples the redox reaction to proton translocation (for every two electrons transferred, four hydrogen ions are translocated across the cytoplasmic membrane), and thus conserves the redox energy in a proton gradient.</text>
</comment>
<feature type="binding site" evidence="5">
    <location>
        <position position="53"/>
    </location>
    <ligand>
        <name>[4Fe-4S] cluster</name>
        <dbReference type="ChEBI" id="CHEBI:49883"/>
        <label>1</label>
    </ligand>
</feature>
<feature type="domain" description="4Fe-4S ferredoxin-type" evidence="7">
    <location>
        <begin position="83"/>
        <end position="112"/>
    </location>
</feature>
<dbReference type="InterPro" id="IPR017896">
    <property type="entry name" value="4Fe4S_Fe-S-bd"/>
</dbReference>
<feature type="domain" description="4Fe-4S ferredoxin-type" evidence="7">
    <location>
        <begin position="42"/>
        <end position="73"/>
    </location>
</feature>
<reference evidence="9" key="2">
    <citation type="journal article" date="2024" name="Nature">
        <title>Anoxygenic phototroph of the Chloroflexota uses a type I reaction centre.</title>
        <authorList>
            <person name="Tsuji J.M."/>
            <person name="Shaw N.A."/>
            <person name="Nagashima S."/>
            <person name="Venkiteswaran J.J."/>
            <person name="Schiff S.L."/>
            <person name="Watanabe T."/>
            <person name="Fukui M."/>
            <person name="Hanada S."/>
            <person name="Tank M."/>
            <person name="Neufeld J.D."/>
        </authorList>
    </citation>
    <scope>NUCLEOTIDE SEQUENCE</scope>
    <source>
        <strain evidence="9">L227-S17</strain>
    </source>
</reference>
<gene>
    <name evidence="5" type="primary">nuoI</name>
    <name evidence="8" type="ORF">HXX08_03030</name>
    <name evidence="9" type="ORF">OZ401_002525</name>
</gene>
<dbReference type="InterPro" id="IPR010226">
    <property type="entry name" value="NADH_quinone_OxRdtase_chainI"/>
</dbReference>
<evidence type="ECO:0000313" key="9">
    <source>
        <dbReference type="EMBL" id="WJW66711.1"/>
    </source>
</evidence>
<keyword evidence="5" id="KW-1003">Cell membrane</keyword>
<comment type="subunit">
    <text evidence="5">NDH-1 is composed of 14 different subunits. Subunits NuoA, H, J, K, L, M, N constitute the membrane sector of the complex.</text>
</comment>
<dbReference type="AlphaFoldDB" id="A0A8T7LZ76"/>
<feature type="region of interest" description="Disordered" evidence="6">
    <location>
        <begin position="265"/>
        <end position="286"/>
    </location>
</feature>
<dbReference type="GO" id="GO:0050136">
    <property type="term" value="F:NADH dehydrogenase (quinone) (non-electrogenic) activity"/>
    <property type="evidence" value="ECO:0007669"/>
    <property type="project" value="UniProtKB-UniRule"/>
</dbReference>
<keyword evidence="5" id="KW-0874">Quinone</keyword>
<dbReference type="PANTHER" id="PTHR10849">
    <property type="entry name" value="NADH DEHYDROGENASE UBIQUINONE IRON-SULFUR PROTEIN 8, MITOCHONDRIAL"/>
    <property type="match status" value="1"/>
</dbReference>
<comment type="similarity">
    <text evidence="5">Belongs to the complex I 23 kDa subunit family.</text>
</comment>
<feature type="binding site" evidence="5">
    <location>
        <position position="95"/>
    </location>
    <ligand>
        <name>[4Fe-4S] cluster</name>
        <dbReference type="ChEBI" id="CHEBI:49883"/>
        <label>2</label>
    </ligand>
</feature>
<dbReference type="GO" id="GO:0051539">
    <property type="term" value="F:4 iron, 4 sulfur cluster binding"/>
    <property type="evidence" value="ECO:0007669"/>
    <property type="project" value="UniProtKB-KW"/>
</dbReference>
<comment type="subcellular location">
    <subcellularLocation>
        <location evidence="5">Cell membrane</location>
        <topology evidence="5">Peripheral membrane protein</topology>
    </subcellularLocation>
</comment>
<dbReference type="RefSeq" id="WP_341468603.1">
    <property type="nucleotide sequence ID" value="NZ_CP128399.1"/>
</dbReference>
<feature type="binding site" evidence="5">
    <location>
        <position position="102"/>
    </location>
    <ligand>
        <name>[4Fe-4S] cluster</name>
        <dbReference type="ChEBI" id="CHEBI:49883"/>
        <label>1</label>
    </ligand>
</feature>
<sequence>MIKEIAQGLGLTLRHFFKKNVTLQYPKEMRNFHPRFRGAVGMVRDQDTGKERCVGCGLCAAACPANCLTVVPGTDDVGLRNAKIYLYDMSRCVFCAMCVEVCPELALVMTHEFELSVYDRSQLILDAEAMLRLSDREKERSGEAIEEPGFPAVTNAPSTFLKHNQLDPRIQRGKFQSHQPALGTLPHGYPMKYEDYLKKIREGKPLAQGTLPPNLQEIQNKYLPEDSRVPMPKFVENQADTAAEVRTNLLTVGDVNKVEKHKYYDEDGQGDKKRVELGKGEWTDKK</sequence>
<organism evidence="8 10">
    <name type="scientific">Candidatus Chlorohelix allophototropha</name>
    <dbReference type="NCBI Taxonomy" id="3003348"/>
    <lineage>
        <taxon>Bacteria</taxon>
        <taxon>Bacillati</taxon>
        <taxon>Chloroflexota</taxon>
        <taxon>Chloroflexia</taxon>
        <taxon>Candidatus Chloroheliales</taxon>
        <taxon>Candidatus Chloroheliaceae</taxon>
        <taxon>Candidatus Chlorohelix</taxon>
    </lineage>
</organism>
<feature type="binding site" evidence="5">
    <location>
        <position position="92"/>
    </location>
    <ligand>
        <name>[4Fe-4S] cluster</name>
        <dbReference type="ChEBI" id="CHEBI:49883"/>
        <label>2</label>
    </ligand>
</feature>
<keyword evidence="2 5" id="KW-0479">Metal-binding</keyword>
<dbReference type="GO" id="GO:0048038">
    <property type="term" value="F:quinone binding"/>
    <property type="evidence" value="ECO:0007669"/>
    <property type="project" value="UniProtKB-KW"/>
</dbReference>